<dbReference type="AlphaFoldDB" id="C7N3H7"/>
<sequence>MGKRTSMLGIIVTNTGTADAPEEEAIRRYLRQFLADRHLINVPPIIWKPVMELFILPNRPRKTLPRYQAFWTPEGSPFMLTSQEQCRIVNEKLQSRLDEPYLVKLAMRYGNPSIESALQACKNAGCDRIVALPLYPQWTIPCAGTVLDEFDIQYKKVFGEAGPELIKVLEYWEEPGYIEALADSIARVWTYKPGSKLIMTYHSIPISYITKGHDPYPHTTAETMRRVGERLGIPPEDRVLTYQSRFDSRKWLGPMLKNEAARLGSEGVLDVCAVSPIFATDCIETVWDIDTEARKAHTEAARELGIMNTKFTFVPSLGTDDAFMEVIANVVEKAARP</sequence>
<gene>
    <name evidence="7" type="primary">cpfC</name>
    <name evidence="9" type="ordered locus">Shel_27010</name>
</gene>
<comment type="similarity">
    <text evidence="7 8">Belongs to the ferrochelatase family.</text>
</comment>
<dbReference type="Proteomes" id="UP000002026">
    <property type="component" value="Chromosome"/>
</dbReference>
<dbReference type="SUPFAM" id="SSF53800">
    <property type="entry name" value="Chelatase"/>
    <property type="match status" value="1"/>
</dbReference>
<dbReference type="InterPro" id="IPR033644">
    <property type="entry name" value="Ferrochelatase_C"/>
</dbReference>
<reference evidence="9 10" key="1">
    <citation type="journal article" date="2009" name="Stand. Genomic Sci.">
        <title>Complete genome sequence of Slackia heliotrinireducens type strain (RHS 1).</title>
        <authorList>
            <person name="Pukall R."/>
            <person name="Lapidus A."/>
            <person name="Nolan M."/>
            <person name="Copeland A."/>
            <person name="Glavina Del Rio T."/>
            <person name="Lucas S."/>
            <person name="Chen F."/>
            <person name="Tice H."/>
            <person name="Cheng J.F."/>
            <person name="Chertkov O."/>
            <person name="Bruce D."/>
            <person name="Goodwin L."/>
            <person name="Kuske C."/>
            <person name="Brettin T."/>
            <person name="Detter J.C."/>
            <person name="Han C."/>
            <person name="Pitluck S."/>
            <person name="Pati A."/>
            <person name="Mavrommatis K."/>
            <person name="Ivanova N."/>
            <person name="Ovchinnikova G."/>
            <person name="Chen A."/>
            <person name="Palaniappan K."/>
            <person name="Schneider S."/>
            <person name="Rohde M."/>
            <person name="Chain P."/>
            <person name="D'haeseleer P."/>
            <person name="Goker M."/>
            <person name="Bristow J."/>
            <person name="Eisen J.A."/>
            <person name="Markowitz V."/>
            <person name="Kyrpides N.C."/>
            <person name="Klenk H.P."/>
            <person name="Hugenholtz P."/>
        </authorList>
    </citation>
    <scope>NUCLEOTIDE SEQUENCE [LARGE SCALE GENOMIC DNA]</scope>
    <source>
        <strain evidence="10">ATCC 29202 / DSM 20476 / NCTC 11029 / RHS 1</strain>
    </source>
</reference>
<dbReference type="GO" id="GO:0006783">
    <property type="term" value="P:heme biosynthetic process"/>
    <property type="evidence" value="ECO:0007669"/>
    <property type="project" value="UniProtKB-UniRule"/>
</dbReference>
<feature type="binding site" evidence="7">
    <location>
        <begin position="66"/>
        <end position="67"/>
    </location>
    <ligand>
        <name>Fe-coproporphyrin III</name>
        <dbReference type="ChEBI" id="CHEBI:68438"/>
    </ligand>
</feature>
<protein>
    <recommendedName>
        <fullName evidence="7">Coproporphyrin III ferrochelatase</fullName>
        <ecNumber evidence="7">4.99.1.9</ecNumber>
    </recommendedName>
</protein>
<evidence type="ECO:0000256" key="4">
    <source>
        <dbReference type="ARBA" id="ARBA00023239"/>
    </source>
</evidence>
<evidence type="ECO:0000256" key="1">
    <source>
        <dbReference type="ARBA" id="ARBA00004744"/>
    </source>
</evidence>
<dbReference type="PANTHER" id="PTHR11108">
    <property type="entry name" value="FERROCHELATASE"/>
    <property type="match status" value="1"/>
</dbReference>
<dbReference type="Pfam" id="PF00762">
    <property type="entry name" value="Ferrochelatase"/>
    <property type="match status" value="1"/>
</dbReference>
<dbReference type="GO" id="GO:0046872">
    <property type="term" value="F:metal ion binding"/>
    <property type="evidence" value="ECO:0007669"/>
    <property type="project" value="UniProtKB-KW"/>
</dbReference>
<comment type="subcellular location">
    <subcellularLocation>
        <location evidence="7">Cytoplasm</location>
    </subcellularLocation>
</comment>
<dbReference type="eggNOG" id="COG0276">
    <property type="taxonomic scope" value="Bacteria"/>
</dbReference>
<evidence type="ECO:0000313" key="9">
    <source>
        <dbReference type="EMBL" id="ACV23700.1"/>
    </source>
</evidence>
<dbReference type="STRING" id="471855.Shel_27010"/>
<evidence type="ECO:0000256" key="7">
    <source>
        <dbReference type="HAMAP-Rule" id="MF_00323"/>
    </source>
</evidence>
<dbReference type="PANTHER" id="PTHR11108:SF1">
    <property type="entry name" value="FERROCHELATASE, MITOCHONDRIAL"/>
    <property type="match status" value="1"/>
</dbReference>
<dbReference type="InterPro" id="IPR033659">
    <property type="entry name" value="Ferrochelatase_N"/>
</dbReference>
<evidence type="ECO:0000256" key="5">
    <source>
        <dbReference type="ARBA" id="ARBA00023244"/>
    </source>
</evidence>
<dbReference type="GO" id="GO:0004325">
    <property type="term" value="F:ferrochelatase activity"/>
    <property type="evidence" value="ECO:0007669"/>
    <property type="project" value="UniProtKB-UniRule"/>
</dbReference>
<comment type="caution">
    <text evidence="7">Lacks conserved residue(s) required for the propagation of feature annotation.</text>
</comment>
<evidence type="ECO:0000313" key="10">
    <source>
        <dbReference type="Proteomes" id="UP000002026"/>
    </source>
</evidence>
<name>C7N3H7_SLAHD</name>
<dbReference type="CDD" id="cd00419">
    <property type="entry name" value="Ferrochelatase_C"/>
    <property type="match status" value="1"/>
</dbReference>
<dbReference type="HOGENOM" id="CLU_018884_0_0_11"/>
<evidence type="ECO:0000256" key="8">
    <source>
        <dbReference type="RuleBase" id="RU004185"/>
    </source>
</evidence>
<keyword evidence="3 7" id="KW-0350">Heme biosynthesis</keyword>
<keyword evidence="2 7" id="KW-0408">Iron</keyword>
<dbReference type="InterPro" id="IPR001015">
    <property type="entry name" value="Ferrochelatase"/>
</dbReference>
<feature type="binding site" evidence="7">
    <location>
        <position position="202"/>
    </location>
    <ligand>
        <name>Fe(2+)</name>
        <dbReference type="ChEBI" id="CHEBI:29033"/>
    </ligand>
</feature>
<comment type="catalytic activity">
    <reaction evidence="6">
        <text>Fe-coproporphyrin III + 2 H(+) = coproporphyrin III + Fe(2+)</text>
        <dbReference type="Rhea" id="RHEA:49572"/>
        <dbReference type="ChEBI" id="CHEBI:15378"/>
        <dbReference type="ChEBI" id="CHEBI:29033"/>
        <dbReference type="ChEBI" id="CHEBI:68438"/>
        <dbReference type="ChEBI" id="CHEBI:131725"/>
        <dbReference type="EC" id="4.99.1.9"/>
    </reaction>
    <physiologicalReaction direction="right-to-left" evidence="6">
        <dbReference type="Rhea" id="RHEA:49574"/>
    </physiologicalReaction>
</comment>
<evidence type="ECO:0000256" key="6">
    <source>
        <dbReference type="ARBA" id="ARBA00024536"/>
    </source>
</evidence>
<dbReference type="EC" id="4.99.1.9" evidence="7"/>
<dbReference type="KEGG" id="shi:Shel_27010"/>
<dbReference type="HAMAP" id="MF_00323">
    <property type="entry name" value="Ferrochelatase"/>
    <property type="match status" value="1"/>
</dbReference>
<evidence type="ECO:0000256" key="2">
    <source>
        <dbReference type="ARBA" id="ARBA00023004"/>
    </source>
</evidence>
<keyword evidence="7" id="KW-0963">Cytoplasm</keyword>
<feature type="binding site" evidence="7">
    <location>
        <position position="284"/>
    </location>
    <ligand>
        <name>Fe(2+)</name>
        <dbReference type="ChEBI" id="CHEBI:29033"/>
    </ligand>
</feature>
<dbReference type="NCBIfam" id="TIGR00109">
    <property type="entry name" value="hemH"/>
    <property type="match status" value="1"/>
</dbReference>
<keyword evidence="7" id="KW-0479">Metal-binding</keyword>
<dbReference type="Gene3D" id="3.40.50.1400">
    <property type="match status" value="2"/>
</dbReference>
<dbReference type="GO" id="GO:0005737">
    <property type="term" value="C:cytoplasm"/>
    <property type="evidence" value="ECO:0007669"/>
    <property type="project" value="UniProtKB-SubCell"/>
</dbReference>
<dbReference type="UniPathway" id="UPA00252"/>
<comment type="pathway">
    <text evidence="1 7">Porphyrin-containing compound metabolism; protoheme biosynthesis.</text>
</comment>
<comment type="function">
    <text evidence="7">Involved in coproporphyrin-dependent heme b biosynthesis. Catalyzes the insertion of ferrous iron into coproporphyrin III to form Fe-coproporphyrin III.</text>
</comment>
<keyword evidence="4 7" id="KW-0456">Lyase</keyword>
<keyword evidence="5 7" id="KW-0627">Porphyrin biosynthesis</keyword>
<keyword evidence="10" id="KW-1185">Reference proteome</keyword>
<dbReference type="CDD" id="cd03411">
    <property type="entry name" value="Ferrochelatase_N"/>
    <property type="match status" value="1"/>
</dbReference>
<organism evidence="9 10">
    <name type="scientific">Slackia heliotrinireducens (strain ATCC 29202 / DSM 20476 / NCTC 11029 / RHS 1)</name>
    <name type="common">Peptococcus heliotrinreducens</name>
    <dbReference type="NCBI Taxonomy" id="471855"/>
    <lineage>
        <taxon>Bacteria</taxon>
        <taxon>Bacillati</taxon>
        <taxon>Actinomycetota</taxon>
        <taxon>Coriobacteriia</taxon>
        <taxon>Eggerthellales</taxon>
        <taxon>Eggerthellaceae</taxon>
        <taxon>Slackia</taxon>
    </lineage>
</organism>
<accession>C7N3H7</accession>
<proteinExistence type="inferred from homology"/>
<dbReference type="EMBL" id="CP001684">
    <property type="protein sequence ID" value="ACV23700.1"/>
    <property type="molecule type" value="Genomic_DNA"/>
</dbReference>
<evidence type="ECO:0000256" key="3">
    <source>
        <dbReference type="ARBA" id="ARBA00023133"/>
    </source>
</evidence>